<organism evidence="2 3">
    <name type="scientific">Adineta ricciae</name>
    <name type="common">Rotifer</name>
    <dbReference type="NCBI Taxonomy" id="249248"/>
    <lineage>
        <taxon>Eukaryota</taxon>
        <taxon>Metazoa</taxon>
        <taxon>Spiralia</taxon>
        <taxon>Gnathifera</taxon>
        <taxon>Rotifera</taxon>
        <taxon>Eurotatoria</taxon>
        <taxon>Bdelloidea</taxon>
        <taxon>Adinetida</taxon>
        <taxon>Adinetidae</taxon>
        <taxon>Adineta</taxon>
    </lineage>
</organism>
<proteinExistence type="predicted"/>
<feature type="transmembrane region" description="Helical" evidence="1">
    <location>
        <begin position="90"/>
        <end position="113"/>
    </location>
</feature>
<dbReference type="Proteomes" id="UP000663828">
    <property type="component" value="Unassembled WGS sequence"/>
</dbReference>
<dbReference type="EMBL" id="CAJNOR010005111">
    <property type="protein sequence ID" value="CAF1545929.1"/>
    <property type="molecule type" value="Genomic_DNA"/>
</dbReference>
<keyword evidence="1" id="KW-0812">Transmembrane</keyword>
<protein>
    <submittedName>
        <fullName evidence="2">Uncharacterized protein</fullName>
    </submittedName>
</protein>
<keyword evidence="1" id="KW-0472">Membrane</keyword>
<evidence type="ECO:0000313" key="2">
    <source>
        <dbReference type="EMBL" id="CAF1545929.1"/>
    </source>
</evidence>
<evidence type="ECO:0000313" key="3">
    <source>
        <dbReference type="Proteomes" id="UP000663828"/>
    </source>
</evidence>
<reference evidence="2" key="1">
    <citation type="submission" date="2021-02" db="EMBL/GenBank/DDBJ databases">
        <authorList>
            <person name="Nowell W R."/>
        </authorList>
    </citation>
    <scope>NUCLEOTIDE SEQUENCE</scope>
</reference>
<keyword evidence="1" id="KW-1133">Transmembrane helix</keyword>
<feature type="transmembrane region" description="Helical" evidence="1">
    <location>
        <begin position="57"/>
        <end position="78"/>
    </location>
</feature>
<accession>A0A815WTH6</accession>
<name>A0A815WTH6_ADIRI</name>
<gene>
    <name evidence="2" type="ORF">XAT740_LOCUS42518</name>
</gene>
<evidence type="ECO:0000256" key="1">
    <source>
        <dbReference type="SAM" id="Phobius"/>
    </source>
</evidence>
<feature type="transmembrane region" description="Helical" evidence="1">
    <location>
        <begin position="12"/>
        <end position="36"/>
    </location>
</feature>
<comment type="caution">
    <text evidence="2">The sequence shown here is derived from an EMBL/GenBank/DDBJ whole genome shotgun (WGS) entry which is preliminary data.</text>
</comment>
<dbReference type="AlphaFoldDB" id="A0A815WTH6"/>
<sequence length="168" mass="18304">MSKYNLLYLGAAWIPVPIVDTIAISSIQTPMVISLYKYWGVAGIDPKTFSIVFLKSLAPVIVSLAAGYSVSIVCKFFFGVGSIVGGALDAAIASFGTVIIGCLVTLYLLHYVYDGYQLMNKDSLEESIQSFMKSEGFKNTINDLKQLTKNPKNLTNKAITDVIDTNRS</sequence>
<keyword evidence="3" id="KW-1185">Reference proteome</keyword>